<dbReference type="Proteomes" id="UP001597417">
    <property type="component" value="Unassembled WGS sequence"/>
</dbReference>
<evidence type="ECO:0008006" key="4">
    <source>
        <dbReference type="Google" id="ProtNLM"/>
    </source>
</evidence>
<evidence type="ECO:0000256" key="1">
    <source>
        <dbReference type="SAM" id="MobiDB-lite"/>
    </source>
</evidence>
<organism evidence="2 3">
    <name type="scientific">Amycolatopsis pigmentata</name>
    <dbReference type="NCBI Taxonomy" id="450801"/>
    <lineage>
        <taxon>Bacteria</taxon>
        <taxon>Bacillati</taxon>
        <taxon>Actinomycetota</taxon>
        <taxon>Actinomycetes</taxon>
        <taxon>Pseudonocardiales</taxon>
        <taxon>Pseudonocardiaceae</taxon>
        <taxon>Amycolatopsis</taxon>
    </lineage>
</organism>
<dbReference type="RefSeq" id="WP_378264839.1">
    <property type="nucleotide sequence ID" value="NZ_JBHUKR010000007.1"/>
</dbReference>
<accession>A0ABW5FRE1</accession>
<keyword evidence="3" id="KW-1185">Reference proteome</keyword>
<comment type="caution">
    <text evidence="2">The sequence shown here is derived from an EMBL/GenBank/DDBJ whole genome shotgun (WGS) entry which is preliminary data.</text>
</comment>
<dbReference type="EMBL" id="JBHUKR010000007">
    <property type="protein sequence ID" value="MFD2417245.1"/>
    <property type="molecule type" value="Genomic_DNA"/>
</dbReference>
<evidence type="ECO:0000313" key="2">
    <source>
        <dbReference type="EMBL" id="MFD2417245.1"/>
    </source>
</evidence>
<proteinExistence type="predicted"/>
<reference evidence="3" key="1">
    <citation type="journal article" date="2019" name="Int. J. Syst. Evol. Microbiol.">
        <title>The Global Catalogue of Microorganisms (GCM) 10K type strain sequencing project: providing services to taxonomists for standard genome sequencing and annotation.</title>
        <authorList>
            <consortium name="The Broad Institute Genomics Platform"/>
            <consortium name="The Broad Institute Genome Sequencing Center for Infectious Disease"/>
            <person name="Wu L."/>
            <person name="Ma J."/>
        </authorList>
    </citation>
    <scope>NUCLEOTIDE SEQUENCE [LARGE SCALE GENOMIC DNA]</scope>
    <source>
        <strain evidence="3">CGMCC 4.7645</strain>
    </source>
</reference>
<protein>
    <recommendedName>
        <fullName evidence="4">Flp pilus assembly protein RcpC/CpaB domain-containing protein</fullName>
    </recommendedName>
</protein>
<evidence type="ECO:0000313" key="3">
    <source>
        <dbReference type="Proteomes" id="UP001597417"/>
    </source>
</evidence>
<feature type="region of interest" description="Disordered" evidence="1">
    <location>
        <begin position="44"/>
        <end position="67"/>
    </location>
</feature>
<name>A0ABW5FRE1_9PSEU</name>
<sequence length="162" mass="16970">MKIPSGLHWNRLRPRLRGRAFTFARRLLAAALLVTAAVLLTRPSPTGPALPRPARTEGPPSAALPAAPGFSTVPVRLADAGVAELLTRGTRVDLVTLEAGEQNRRVLVSMATVVDVRSPPPAGSRLLAAENKGPLVLIAVPAELAPQVAALALRNPVAVTLR</sequence>
<gene>
    <name evidence="2" type="ORF">ACFSXZ_13020</name>
</gene>